<dbReference type="SUPFAM" id="SSF46894">
    <property type="entry name" value="C-terminal effector domain of the bipartite response regulators"/>
    <property type="match status" value="1"/>
</dbReference>
<sequence length="210" mass="22584">MQSGDGCTVIGISGSGGILDDGLDLVLRRAGFTTLRYQHELRVHRCDLLIVRLNEPATDTTKIRRLAEDQTPLLILGPWNRDIASTAPSAHWLSLDCARAELFAAIREAIDSSGQDLGFRQPQRAANPLLSSRERAVVASYALGRTVREVSAELGVAPTTVSTHLDRARAKYAAAGRGAGGKIGLLRCALEDGLVECPCNAQESEPLPTW</sequence>
<dbReference type="Proteomes" id="UP000641514">
    <property type="component" value="Unassembled WGS sequence"/>
</dbReference>
<organism evidence="2 3">
    <name type="scientific">Hoyosella rhizosphaerae</name>
    <dbReference type="NCBI Taxonomy" id="1755582"/>
    <lineage>
        <taxon>Bacteria</taxon>
        <taxon>Bacillati</taxon>
        <taxon>Actinomycetota</taxon>
        <taxon>Actinomycetes</taxon>
        <taxon>Mycobacteriales</taxon>
        <taxon>Hoyosellaceae</taxon>
        <taxon>Hoyosella</taxon>
    </lineage>
</organism>
<dbReference type="Gene3D" id="1.10.10.10">
    <property type="entry name" value="Winged helix-like DNA-binding domain superfamily/Winged helix DNA-binding domain"/>
    <property type="match status" value="1"/>
</dbReference>
<dbReference type="RefSeq" id="WP_188672241.1">
    <property type="nucleotide sequence ID" value="NZ_BMJH01000001.1"/>
</dbReference>
<dbReference type="InterPro" id="IPR036388">
    <property type="entry name" value="WH-like_DNA-bd_sf"/>
</dbReference>
<dbReference type="InterPro" id="IPR000792">
    <property type="entry name" value="Tscrpt_reg_LuxR_C"/>
</dbReference>
<name>A0A916XDJ7_9ACTN</name>
<dbReference type="AlphaFoldDB" id="A0A916XDJ7"/>
<comment type="caution">
    <text evidence="2">The sequence shown here is derived from an EMBL/GenBank/DDBJ whole genome shotgun (WGS) entry which is preliminary data.</text>
</comment>
<dbReference type="Pfam" id="PF00196">
    <property type="entry name" value="GerE"/>
    <property type="match status" value="1"/>
</dbReference>
<accession>A0A916XDJ7</accession>
<dbReference type="GO" id="GO:0003677">
    <property type="term" value="F:DNA binding"/>
    <property type="evidence" value="ECO:0007669"/>
    <property type="project" value="InterPro"/>
</dbReference>
<reference evidence="2" key="1">
    <citation type="journal article" date="2014" name="Int. J. Syst. Evol. Microbiol.">
        <title>Complete genome sequence of Corynebacterium casei LMG S-19264T (=DSM 44701T), isolated from a smear-ripened cheese.</title>
        <authorList>
            <consortium name="US DOE Joint Genome Institute (JGI-PGF)"/>
            <person name="Walter F."/>
            <person name="Albersmeier A."/>
            <person name="Kalinowski J."/>
            <person name="Ruckert C."/>
        </authorList>
    </citation>
    <scope>NUCLEOTIDE SEQUENCE</scope>
    <source>
        <strain evidence="2">CGMCC 1.15478</strain>
    </source>
</reference>
<dbReference type="PROSITE" id="PS00622">
    <property type="entry name" value="HTH_LUXR_1"/>
    <property type="match status" value="1"/>
</dbReference>
<feature type="domain" description="HTH luxR-type" evidence="1">
    <location>
        <begin position="144"/>
        <end position="171"/>
    </location>
</feature>
<dbReference type="SMART" id="SM00421">
    <property type="entry name" value="HTH_LUXR"/>
    <property type="match status" value="1"/>
</dbReference>
<keyword evidence="3" id="KW-1185">Reference proteome</keyword>
<gene>
    <name evidence="2" type="ORF">GCM10011410_15300</name>
</gene>
<reference evidence="2" key="2">
    <citation type="submission" date="2020-09" db="EMBL/GenBank/DDBJ databases">
        <authorList>
            <person name="Sun Q."/>
            <person name="Zhou Y."/>
        </authorList>
    </citation>
    <scope>NUCLEOTIDE SEQUENCE</scope>
    <source>
        <strain evidence="2">CGMCC 1.15478</strain>
    </source>
</reference>
<dbReference type="EMBL" id="BMJH01000001">
    <property type="protein sequence ID" value="GGC63807.1"/>
    <property type="molecule type" value="Genomic_DNA"/>
</dbReference>
<proteinExistence type="predicted"/>
<evidence type="ECO:0000313" key="2">
    <source>
        <dbReference type="EMBL" id="GGC63807.1"/>
    </source>
</evidence>
<evidence type="ECO:0000313" key="3">
    <source>
        <dbReference type="Proteomes" id="UP000641514"/>
    </source>
</evidence>
<protein>
    <recommendedName>
        <fullName evidence="1">HTH luxR-type domain-containing protein</fullName>
    </recommendedName>
</protein>
<dbReference type="PRINTS" id="PR00038">
    <property type="entry name" value="HTHLUXR"/>
</dbReference>
<dbReference type="GO" id="GO:0006355">
    <property type="term" value="P:regulation of DNA-templated transcription"/>
    <property type="evidence" value="ECO:0007669"/>
    <property type="project" value="InterPro"/>
</dbReference>
<dbReference type="InterPro" id="IPR016032">
    <property type="entry name" value="Sig_transdc_resp-reg_C-effctor"/>
</dbReference>
<evidence type="ECO:0000259" key="1">
    <source>
        <dbReference type="PROSITE" id="PS00622"/>
    </source>
</evidence>